<name>A0A0B3SGH7_9RHOB</name>
<sequence length="156" mass="17263">MRNRRYRADAGDRTAEDVFRRWCHVAGAPRPWAVLPRHLGPLRAATRADLDLLLPLLPEAVRADPRWQLSEDAYHAELIRGRSPLDDPEELAALYRALVRGVGAAAETAGKPVPPLQPVLATRASAHSWDVALARALEHLIALDAGLRRRRLSLGL</sequence>
<dbReference type="Proteomes" id="UP000030960">
    <property type="component" value="Unassembled WGS sequence"/>
</dbReference>
<evidence type="ECO:0000313" key="2">
    <source>
        <dbReference type="Proteomes" id="UP000030960"/>
    </source>
</evidence>
<organism evidence="1 2">
    <name type="scientific">Mameliella alba</name>
    <dbReference type="NCBI Taxonomy" id="561184"/>
    <lineage>
        <taxon>Bacteria</taxon>
        <taxon>Pseudomonadati</taxon>
        <taxon>Pseudomonadota</taxon>
        <taxon>Alphaproteobacteria</taxon>
        <taxon>Rhodobacterales</taxon>
        <taxon>Roseobacteraceae</taxon>
        <taxon>Mameliella</taxon>
    </lineage>
</organism>
<comment type="caution">
    <text evidence="1">The sequence shown here is derived from an EMBL/GenBank/DDBJ whole genome shotgun (WGS) entry which is preliminary data.</text>
</comment>
<gene>
    <name evidence="1" type="ORF">OA50_05748</name>
</gene>
<dbReference type="EMBL" id="JSUQ01000048">
    <property type="protein sequence ID" value="KHQ49704.1"/>
    <property type="molecule type" value="Genomic_DNA"/>
</dbReference>
<reference evidence="1 2" key="1">
    <citation type="submission" date="2014-10" db="EMBL/GenBank/DDBJ databases">
        <title>Genome sequence of Ponticoccus sp. strain UMTAT08 isolated from clonal culture of toxic dinoflagellate Alexandrium tamiyavanichii.</title>
        <authorList>
            <person name="Gan H.Y."/>
            <person name="Muhd D.-D."/>
            <person name="Mohd Noor M.E."/>
            <person name="Yeong Y.S."/>
            <person name="Usup G."/>
        </authorList>
    </citation>
    <scope>NUCLEOTIDE SEQUENCE [LARGE SCALE GENOMIC DNA]</scope>
    <source>
        <strain evidence="1 2">UMTAT08</strain>
    </source>
</reference>
<keyword evidence="2" id="KW-1185">Reference proteome</keyword>
<proteinExistence type="predicted"/>
<evidence type="ECO:0000313" key="1">
    <source>
        <dbReference type="EMBL" id="KHQ49704.1"/>
    </source>
</evidence>
<dbReference type="AlphaFoldDB" id="A0A0B3SGH7"/>
<accession>A0A0B3SGH7</accession>
<protein>
    <submittedName>
        <fullName evidence="1">Uncharacterized protein</fullName>
    </submittedName>
</protein>